<dbReference type="PROSITE" id="PS51294">
    <property type="entry name" value="HTH_MYB"/>
    <property type="match status" value="2"/>
</dbReference>
<comment type="subunit">
    <text evidence="7">Can form complexes with MYC2, MYC3 or MYC4.</text>
</comment>
<dbReference type="InterPro" id="IPR001005">
    <property type="entry name" value="SANT/Myb"/>
</dbReference>
<evidence type="ECO:0000256" key="5">
    <source>
        <dbReference type="ARBA" id="ARBA00023163"/>
    </source>
</evidence>
<evidence type="ECO:0000313" key="10">
    <source>
        <dbReference type="EMBL" id="OAY40243.1"/>
    </source>
</evidence>
<feature type="domain" description="Myb-like" evidence="8">
    <location>
        <begin position="9"/>
        <end position="61"/>
    </location>
</feature>
<dbReference type="SMART" id="SM00717">
    <property type="entry name" value="SANT"/>
    <property type="match status" value="2"/>
</dbReference>
<keyword evidence="5" id="KW-0804">Transcription</keyword>
<evidence type="ECO:0000256" key="7">
    <source>
        <dbReference type="ARBA" id="ARBA00062314"/>
    </source>
</evidence>
<dbReference type="CDD" id="cd00167">
    <property type="entry name" value="SANT"/>
    <property type="match status" value="2"/>
</dbReference>
<keyword evidence="2" id="KW-0677">Repeat</keyword>
<accession>A0A2C9V8B4</accession>
<feature type="domain" description="HTH myb-type" evidence="9">
    <location>
        <begin position="62"/>
        <end position="116"/>
    </location>
</feature>
<evidence type="ECO:0000256" key="3">
    <source>
        <dbReference type="ARBA" id="ARBA00023015"/>
    </source>
</evidence>
<dbReference type="GO" id="GO:0051707">
    <property type="term" value="P:response to other organism"/>
    <property type="evidence" value="ECO:0007669"/>
    <property type="project" value="UniProtKB-ARBA"/>
</dbReference>
<dbReference type="Gramene" id="Manes.09G007100.1.v8.1">
    <property type="protein sequence ID" value="Manes.09G007100.1.v8.1.CDS"/>
    <property type="gene ID" value="Manes.09G007100.v8.1"/>
</dbReference>
<feature type="domain" description="HTH myb-type" evidence="9">
    <location>
        <begin position="9"/>
        <end position="61"/>
    </location>
</feature>
<dbReference type="GO" id="GO:0000976">
    <property type="term" value="F:transcription cis-regulatory region binding"/>
    <property type="evidence" value="ECO:0007669"/>
    <property type="project" value="UniProtKB-ARBA"/>
</dbReference>
<dbReference type="InterPro" id="IPR015495">
    <property type="entry name" value="Myb_TF_plants"/>
</dbReference>
<evidence type="ECO:0000259" key="9">
    <source>
        <dbReference type="PROSITE" id="PS51294"/>
    </source>
</evidence>
<evidence type="ECO:0000313" key="11">
    <source>
        <dbReference type="Proteomes" id="UP000091857"/>
    </source>
</evidence>
<evidence type="ECO:0000256" key="1">
    <source>
        <dbReference type="ARBA" id="ARBA00004123"/>
    </source>
</evidence>
<sequence>MVRSPCNEKGGLKKGPWTPEEDQKLVAYIEEHSHGSWQALPAKAGLRRCGKSCRLRWINYLRPDIKRGKFSSQEEQTIIQLHALLGNKWSAIATHLPRRTDNEIKNYWNTHLKKRLDRMGIDPMTHKPKADAFGSGSSQYKDAANLSHAAQWESARLEAEARLVRESKRPLHKQFGFSSSAASASSLHLPKFSPPSKATAAALSVRPKCLDVLRAWQGMVSGGGLESPTSTLNFPENALLTPVVASIPQLQFPTCNITCKGGIDEDASHSENEWKSFEKSNQMAHQVKETIDESNILHEMTMYISENAWVYDSFRATASDIMGNIVEGVSDIMAYNNGEQNSSMAGENVTTTSQSCCANLEDMQGNYWNSLLLNLVDGPVPFGSPVL</sequence>
<keyword evidence="6" id="KW-0539">Nucleus</keyword>
<dbReference type="PANTHER" id="PTHR10641">
    <property type="entry name" value="MYB FAMILY TRANSCRIPTION FACTOR"/>
    <property type="match status" value="1"/>
</dbReference>
<protein>
    <submittedName>
        <fullName evidence="10">Uncharacterized protein</fullName>
    </submittedName>
</protein>
<gene>
    <name evidence="10" type="ORF">MANES_09G007100v8</name>
</gene>
<dbReference type="FunFam" id="1.10.10.60:FF:000001">
    <property type="entry name" value="MYB-related transcription factor"/>
    <property type="match status" value="1"/>
</dbReference>
<dbReference type="PANTHER" id="PTHR10641:SF1347">
    <property type="entry name" value="MYB TRANSCRIPTION FACTOR MIXTA-LIKE PROTEIN"/>
    <property type="match status" value="1"/>
</dbReference>
<dbReference type="OrthoDB" id="2143914at2759"/>
<keyword evidence="11" id="KW-1185">Reference proteome</keyword>
<dbReference type="FunFam" id="1.10.10.60:FF:000394">
    <property type="entry name" value="MYB transcription factor"/>
    <property type="match status" value="1"/>
</dbReference>
<comment type="subcellular location">
    <subcellularLocation>
        <location evidence="1">Nucleus</location>
    </subcellularLocation>
</comment>
<feature type="domain" description="Myb-like" evidence="8">
    <location>
        <begin position="62"/>
        <end position="112"/>
    </location>
</feature>
<reference evidence="11" key="1">
    <citation type="journal article" date="2016" name="Nat. Biotechnol.">
        <title>Sequencing wild and cultivated cassava and related species reveals extensive interspecific hybridization and genetic diversity.</title>
        <authorList>
            <person name="Bredeson J.V."/>
            <person name="Lyons J.B."/>
            <person name="Prochnik S.E."/>
            <person name="Wu G.A."/>
            <person name="Ha C.M."/>
            <person name="Edsinger-Gonzales E."/>
            <person name="Grimwood J."/>
            <person name="Schmutz J."/>
            <person name="Rabbi I.Y."/>
            <person name="Egesi C."/>
            <person name="Nauluvula P."/>
            <person name="Lebot V."/>
            <person name="Ndunguru J."/>
            <person name="Mkamilo G."/>
            <person name="Bart R.S."/>
            <person name="Setter T.L."/>
            <person name="Gleadow R.M."/>
            <person name="Kulakow P."/>
            <person name="Ferguson M.E."/>
            <person name="Rounsley S."/>
            <person name="Rokhsar D.S."/>
        </authorList>
    </citation>
    <scope>NUCLEOTIDE SEQUENCE [LARGE SCALE GENOMIC DNA]</scope>
    <source>
        <strain evidence="11">cv. AM560-2</strain>
    </source>
</reference>
<name>A0A2C9V8B4_MANES</name>
<comment type="caution">
    <text evidence="10">The sequence shown here is derived from an EMBL/GenBank/DDBJ whole genome shotgun (WGS) entry which is preliminary data.</text>
</comment>
<dbReference type="Gene3D" id="1.10.10.60">
    <property type="entry name" value="Homeodomain-like"/>
    <property type="match status" value="2"/>
</dbReference>
<dbReference type="InterPro" id="IPR017930">
    <property type="entry name" value="Myb_dom"/>
</dbReference>
<dbReference type="Pfam" id="PF00249">
    <property type="entry name" value="Myb_DNA-binding"/>
    <property type="match status" value="2"/>
</dbReference>
<dbReference type="GO" id="GO:0080090">
    <property type="term" value="P:regulation of primary metabolic process"/>
    <property type="evidence" value="ECO:0007669"/>
    <property type="project" value="UniProtKB-ARBA"/>
</dbReference>
<evidence type="ECO:0000259" key="8">
    <source>
        <dbReference type="PROSITE" id="PS50090"/>
    </source>
</evidence>
<dbReference type="PROSITE" id="PS50090">
    <property type="entry name" value="MYB_LIKE"/>
    <property type="match status" value="2"/>
</dbReference>
<dbReference type="OMA" id="YISENAW"/>
<keyword evidence="4" id="KW-0238">DNA-binding</keyword>
<dbReference type="SUPFAM" id="SSF46689">
    <property type="entry name" value="Homeodomain-like"/>
    <property type="match status" value="1"/>
</dbReference>
<evidence type="ECO:0000256" key="2">
    <source>
        <dbReference type="ARBA" id="ARBA00022737"/>
    </source>
</evidence>
<dbReference type="GO" id="GO:0005634">
    <property type="term" value="C:nucleus"/>
    <property type="evidence" value="ECO:0007669"/>
    <property type="project" value="UniProtKB-SubCell"/>
</dbReference>
<proteinExistence type="predicted"/>
<dbReference type="AlphaFoldDB" id="A0A2C9V8B4"/>
<dbReference type="SMR" id="A0A2C9V8B4"/>
<evidence type="ECO:0000256" key="4">
    <source>
        <dbReference type="ARBA" id="ARBA00023125"/>
    </source>
</evidence>
<evidence type="ECO:0000256" key="6">
    <source>
        <dbReference type="ARBA" id="ARBA00023242"/>
    </source>
</evidence>
<dbReference type="InterPro" id="IPR009057">
    <property type="entry name" value="Homeodomain-like_sf"/>
</dbReference>
<dbReference type="Proteomes" id="UP000091857">
    <property type="component" value="Chromosome 9"/>
</dbReference>
<dbReference type="EMBL" id="CM004395">
    <property type="protein sequence ID" value="OAY40243.1"/>
    <property type="molecule type" value="Genomic_DNA"/>
</dbReference>
<keyword evidence="3" id="KW-0805">Transcription regulation</keyword>
<organism evidence="10 11">
    <name type="scientific">Manihot esculenta</name>
    <name type="common">Cassava</name>
    <name type="synonym">Jatropha manihot</name>
    <dbReference type="NCBI Taxonomy" id="3983"/>
    <lineage>
        <taxon>Eukaryota</taxon>
        <taxon>Viridiplantae</taxon>
        <taxon>Streptophyta</taxon>
        <taxon>Embryophyta</taxon>
        <taxon>Tracheophyta</taxon>
        <taxon>Spermatophyta</taxon>
        <taxon>Magnoliopsida</taxon>
        <taxon>eudicotyledons</taxon>
        <taxon>Gunneridae</taxon>
        <taxon>Pentapetalae</taxon>
        <taxon>rosids</taxon>
        <taxon>fabids</taxon>
        <taxon>Malpighiales</taxon>
        <taxon>Euphorbiaceae</taxon>
        <taxon>Crotonoideae</taxon>
        <taxon>Manihoteae</taxon>
        <taxon>Manihot</taxon>
    </lineage>
</organism>